<reference evidence="1 2" key="1">
    <citation type="submission" date="2024-01" db="EMBL/GenBank/DDBJ databases">
        <authorList>
            <consortium name="Genoscope - CEA"/>
            <person name="William W."/>
        </authorList>
    </citation>
    <scope>NUCLEOTIDE SEQUENCE [LARGE SCALE GENOMIC DNA]</scope>
    <source>
        <strain evidence="1 2">29B2s-10</strain>
    </source>
</reference>
<sequence length="248" mass="29295">MTSYENSSNFFLLQTENFEPLLKLIDQLSLKVEENQEIIERITKKIDGEFDFPEYKPIKLEEDGIEKNGTTTTKKNKAASPDILRLFLNDKYKLDQIKIDETGGNQKGENDTIRGLRNDIARLRKLRDSNSKKNKDLYQIILDYEMFVVKDILPRIREDIARYQQESTQDIREQQMVAKFTSESKLWEDYNSYVEHLDRLVLACHRLTEMTDVVNSREMSILEQKLAILNEIRLNFPGKWMLEGYRSK</sequence>
<name>A0ABP0EFT4_9ASCO</name>
<evidence type="ECO:0000313" key="2">
    <source>
        <dbReference type="Proteomes" id="UP001497600"/>
    </source>
</evidence>
<dbReference type="EMBL" id="OZ004258">
    <property type="protein sequence ID" value="CAK7913799.1"/>
    <property type="molecule type" value="Genomic_DNA"/>
</dbReference>
<dbReference type="Proteomes" id="UP001497600">
    <property type="component" value="Chromosome F"/>
</dbReference>
<organism evidence="1 2">
    <name type="scientific">[Candida] anglica</name>
    <dbReference type="NCBI Taxonomy" id="148631"/>
    <lineage>
        <taxon>Eukaryota</taxon>
        <taxon>Fungi</taxon>
        <taxon>Dikarya</taxon>
        <taxon>Ascomycota</taxon>
        <taxon>Saccharomycotina</taxon>
        <taxon>Pichiomycetes</taxon>
        <taxon>Debaryomycetaceae</taxon>
        <taxon>Kurtzmaniella</taxon>
    </lineage>
</organism>
<proteinExistence type="predicted"/>
<keyword evidence="2" id="KW-1185">Reference proteome</keyword>
<evidence type="ECO:0000313" key="1">
    <source>
        <dbReference type="EMBL" id="CAK7913799.1"/>
    </source>
</evidence>
<accession>A0ABP0EFT4</accession>
<gene>
    <name evidence="1" type="ORF">CAAN4_F13410</name>
</gene>
<protein>
    <submittedName>
        <fullName evidence="1">Uncharacterized protein</fullName>
    </submittedName>
</protein>